<evidence type="ECO:0000313" key="1">
    <source>
        <dbReference type="EMBL" id="KAJ8118963.1"/>
    </source>
</evidence>
<organism evidence="1 2">
    <name type="scientific">Boeremia exigua</name>
    <dbReference type="NCBI Taxonomy" id="749465"/>
    <lineage>
        <taxon>Eukaryota</taxon>
        <taxon>Fungi</taxon>
        <taxon>Dikarya</taxon>
        <taxon>Ascomycota</taxon>
        <taxon>Pezizomycotina</taxon>
        <taxon>Dothideomycetes</taxon>
        <taxon>Pleosporomycetidae</taxon>
        <taxon>Pleosporales</taxon>
        <taxon>Pleosporineae</taxon>
        <taxon>Didymellaceae</taxon>
        <taxon>Boeremia</taxon>
    </lineage>
</organism>
<accession>A0ACC2IV71</accession>
<reference evidence="1" key="1">
    <citation type="submission" date="2022-11" db="EMBL/GenBank/DDBJ databases">
        <title>Genome Sequence of Boeremia exigua.</title>
        <authorList>
            <person name="Buettner E."/>
        </authorList>
    </citation>
    <scope>NUCLEOTIDE SEQUENCE</scope>
    <source>
        <strain evidence="1">CU02</strain>
    </source>
</reference>
<keyword evidence="2" id="KW-1185">Reference proteome</keyword>
<sequence>MATHLAFPSIKSILDLGAQPFQDNKEASHSIMQRYSEALAETCSEGRSEALERHISRGQLLARDRVALLLDPDSPFLELCAFAGYRLDDSTPCASIVAGIGVIHNRPCMVLSHVPTQSGGAWNEYTVIKQNRITEIATENNLPIVALVQSAGVFLPQQFRVFHKGGQIFRDLAVRTQQGKPTCAVVFGSSTAGGAYHPALSDYTIFVEDQAQVFLGGPPLVKMATGEEATAEELGGAKVHATVTGLADQIAVDEFDAVQKAREWVASLDPSVPSQISFKTPLEPRYPAEDLMAIVNPDIRKPFDMMEVLIRIVDDSRLLNFKPAFGRNLITAWANILGAKELFHELTYFVNAFTGHRVGIVANGTPIINPDEASKGAQFIRMCNQQNTPIVFFHNVTGFMVGSKAEHAAIIKRGAQMVSAVSCSTVPHISIILGASYGAGNYAMCGRAYRPRFLFTWPIGRCSVMGPDQLSGVMENIQRASAKSQGREIVEEEIQASTKSFRDDVLRDSECYKTSAVGLDDGIIDPRDTRDVLGMCLEVVHIPGVNGTETHQILARM</sequence>
<proteinExistence type="predicted"/>
<comment type="caution">
    <text evidence="1">The sequence shown here is derived from an EMBL/GenBank/DDBJ whole genome shotgun (WGS) entry which is preliminary data.</text>
</comment>
<dbReference type="EMBL" id="JAPHNI010000005">
    <property type="protein sequence ID" value="KAJ8118963.1"/>
    <property type="molecule type" value="Genomic_DNA"/>
</dbReference>
<gene>
    <name evidence="1" type="ORF">OPT61_g154</name>
</gene>
<protein>
    <submittedName>
        <fullName evidence="1">Uncharacterized protein</fullName>
    </submittedName>
</protein>
<dbReference type="Proteomes" id="UP001153331">
    <property type="component" value="Unassembled WGS sequence"/>
</dbReference>
<evidence type="ECO:0000313" key="2">
    <source>
        <dbReference type="Proteomes" id="UP001153331"/>
    </source>
</evidence>
<name>A0ACC2IV71_9PLEO</name>